<dbReference type="Pfam" id="PF08238">
    <property type="entry name" value="Sel1"/>
    <property type="match status" value="1"/>
</dbReference>
<dbReference type="EMBL" id="QKYT01000018">
    <property type="protein sequence ID" value="RIA98232.1"/>
    <property type="molecule type" value="Genomic_DNA"/>
</dbReference>
<evidence type="ECO:0000313" key="1">
    <source>
        <dbReference type="EMBL" id="RIA98232.1"/>
    </source>
</evidence>
<organism evidence="1 2">
    <name type="scientific">Glomus cerebriforme</name>
    <dbReference type="NCBI Taxonomy" id="658196"/>
    <lineage>
        <taxon>Eukaryota</taxon>
        <taxon>Fungi</taxon>
        <taxon>Fungi incertae sedis</taxon>
        <taxon>Mucoromycota</taxon>
        <taxon>Glomeromycotina</taxon>
        <taxon>Glomeromycetes</taxon>
        <taxon>Glomerales</taxon>
        <taxon>Glomeraceae</taxon>
        <taxon>Glomus</taxon>
    </lineage>
</organism>
<dbReference type="InterPro" id="IPR006597">
    <property type="entry name" value="Sel1-like"/>
</dbReference>
<reference evidence="1 2" key="1">
    <citation type="submission" date="2018-06" db="EMBL/GenBank/DDBJ databases">
        <title>Comparative genomics reveals the genomic features of Rhizophagus irregularis, R. cerebriforme, R. diaphanum and Gigaspora rosea, and their symbiotic lifestyle signature.</title>
        <authorList>
            <person name="Morin E."/>
            <person name="San Clemente H."/>
            <person name="Chen E.C.H."/>
            <person name="De La Providencia I."/>
            <person name="Hainaut M."/>
            <person name="Kuo A."/>
            <person name="Kohler A."/>
            <person name="Murat C."/>
            <person name="Tang N."/>
            <person name="Roy S."/>
            <person name="Loubradou J."/>
            <person name="Henrissat B."/>
            <person name="Grigoriev I.V."/>
            <person name="Corradi N."/>
            <person name="Roux C."/>
            <person name="Martin F.M."/>
        </authorList>
    </citation>
    <scope>NUCLEOTIDE SEQUENCE [LARGE SCALE GENOMIC DNA]</scope>
    <source>
        <strain evidence="1 2">DAOM 227022</strain>
    </source>
</reference>
<proteinExistence type="predicted"/>
<evidence type="ECO:0008006" key="3">
    <source>
        <dbReference type="Google" id="ProtNLM"/>
    </source>
</evidence>
<feature type="non-terminal residue" evidence="1">
    <location>
        <position position="130"/>
    </location>
</feature>
<name>A0A397TJW0_9GLOM</name>
<comment type="caution">
    <text evidence="1">The sequence shown here is derived from an EMBL/GenBank/DDBJ whole genome shotgun (WGS) entry which is preliminary data.</text>
</comment>
<protein>
    <recommendedName>
        <fullName evidence="3">HCP-like protein</fullName>
    </recommendedName>
</protein>
<keyword evidence="2" id="KW-1185">Reference proteome</keyword>
<dbReference type="OrthoDB" id="2401847at2759"/>
<dbReference type="Proteomes" id="UP000265703">
    <property type="component" value="Unassembled WGS sequence"/>
</dbReference>
<dbReference type="SMART" id="SM00671">
    <property type="entry name" value="SEL1"/>
    <property type="match status" value="1"/>
</dbReference>
<dbReference type="InterPro" id="IPR011990">
    <property type="entry name" value="TPR-like_helical_dom_sf"/>
</dbReference>
<dbReference type="AlphaFoldDB" id="A0A397TJW0"/>
<dbReference type="Gene3D" id="1.25.40.10">
    <property type="entry name" value="Tetratricopeptide repeat domain"/>
    <property type="match status" value="1"/>
</dbReference>
<sequence>MYNLAICYKNGKGTEKNLEKAFYWYQRAIENKDSNNNKLCKECKQPSIDYNWCQKCNNKRFQQNFSKWTSKNEFIDKFIQEAQLNAKNNYEVLEWIPYDQLKNINHYDKGRFSEIYKAIWLDGPIDSWNF</sequence>
<dbReference type="SUPFAM" id="SSF81901">
    <property type="entry name" value="HCP-like"/>
    <property type="match status" value="1"/>
</dbReference>
<evidence type="ECO:0000313" key="2">
    <source>
        <dbReference type="Proteomes" id="UP000265703"/>
    </source>
</evidence>
<gene>
    <name evidence="1" type="ORF">C1645_870795</name>
</gene>
<accession>A0A397TJW0</accession>